<dbReference type="AlphaFoldDB" id="A0A119H073"/>
<dbReference type="GO" id="GO:0009289">
    <property type="term" value="C:pilus"/>
    <property type="evidence" value="ECO:0007669"/>
    <property type="project" value="UniProtKB-SubCell"/>
</dbReference>
<dbReference type="InterPro" id="IPR008966">
    <property type="entry name" value="Adhesion_dom_sf"/>
</dbReference>
<keyword evidence="4" id="KW-0732">Signal</keyword>
<evidence type="ECO:0000313" key="5">
    <source>
        <dbReference type="EMBL" id="KWA58993.1"/>
    </source>
</evidence>
<accession>A0A119H073</accession>
<dbReference type="GO" id="GO:0043709">
    <property type="term" value="P:cell adhesion involved in single-species biofilm formation"/>
    <property type="evidence" value="ECO:0007669"/>
    <property type="project" value="TreeGrafter"/>
</dbReference>
<dbReference type="SUPFAM" id="SSF49401">
    <property type="entry name" value="Bacterial adhesins"/>
    <property type="match status" value="1"/>
</dbReference>
<evidence type="ECO:0000256" key="3">
    <source>
        <dbReference type="ARBA" id="ARBA00023263"/>
    </source>
</evidence>
<dbReference type="InterPro" id="IPR050263">
    <property type="entry name" value="Bact_Fimbrial_Adh_Pro"/>
</dbReference>
<keyword evidence="3" id="KW-0281">Fimbrium</keyword>
<gene>
    <name evidence="6" type="ORF">DF017_20180</name>
    <name evidence="5" type="ORF">WT44_22945</name>
</gene>
<dbReference type="PANTHER" id="PTHR33420">
    <property type="entry name" value="FIMBRIAL SUBUNIT ELFA-RELATED"/>
    <property type="match status" value="1"/>
</dbReference>
<dbReference type="InterPro" id="IPR036937">
    <property type="entry name" value="Adhesion_dom_fimbrial_sf"/>
</dbReference>
<dbReference type="EMBL" id="LPHB01000056">
    <property type="protein sequence ID" value="KWA58993.1"/>
    <property type="molecule type" value="Genomic_DNA"/>
</dbReference>
<dbReference type="Proteomes" id="UP000068603">
    <property type="component" value="Unassembled WGS sequence"/>
</dbReference>
<sequence>MKKRILGYCSVAGIVSAALSPTLAHAYDGQINFSGSISDVTCNINGRAPGEGNQLDVNLGNSIDPSTFKTIGSTSAAVPFQLQVGGNAACTDDTKVVIDFDQGSTNINPATGNLKLIGTKPAKGVEIQIKDNGNGKNGKIALGQPQSLADAQVATVTDNVATLSYTASYVSTVASTAITPGSGNSFIRYTLAYY</sequence>
<evidence type="ECO:0000313" key="6">
    <source>
        <dbReference type="EMBL" id="RQY89503.1"/>
    </source>
</evidence>
<dbReference type="EMBL" id="QTPM01000025">
    <property type="protein sequence ID" value="RQY89503.1"/>
    <property type="molecule type" value="Genomic_DNA"/>
</dbReference>
<name>A0A119H073_9BURK</name>
<dbReference type="InterPro" id="IPR039458">
    <property type="entry name" value="FimA-like"/>
</dbReference>
<evidence type="ECO:0000256" key="4">
    <source>
        <dbReference type="SAM" id="SignalP"/>
    </source>
</evidence>
<dbReference type="RefSeq" id="WP_060013567.1">
    <property type="nucleotide sequence ID" value="NZ_CP013461.1"/>
</dbReference>
<protein>
    <submittedName>
        <fullName evidence="5 6">Fimbrial protein</fullName>
    </submittedName>
</protein>
<dbReference type="Gene3D" id="2.60.40.1090">
    <property type="entry name" value="Fimbrial-type adhesion domain"/>
    <property type="match status" value="1"/>
</dbReference>
<dbReference type="Proteomes" id="UP000281098">
    <property type="component" value="Unassembled WGS sequence"/>
</dbReference>
<evidence type="ECO:0000313" key="8">
    <source>
        <dbReference type="Proteomes" id="UP000281098"/>
    </source>
</evidence>
<evidence type="ECO:0000256" key="2">
    <source>
        <dbReference type="ARBA" id="ARBA00006671"/>
    </source>
</evidence>
<proteinExistence type="inferred from homology"/>
<dbReference type="KEGG" id="bstg:WT74_25350"/>
<reference evidence="6 8" key="2">
    <citation type="submission" date="2018-08" db="EMBL/GenBank/DDBJ databases">
        <title>Comparative analysis of Burkholderia isolates from Puerto Rico.</title>
        <authorList>
            <person name="Hall C."/>
            <person name="Sahl J."/>
            <person name="Wagner D."/>
        </authorList>
    </citation>
    <scope>NUCLEOTIDE SEQUENCE [LARGE SCALE GENOMIC DNA]</scope>
    <source>
        <strain evidence="6 8">Bp8966</strain>
    </source>
</reference>
<comment type="caution">
    <text evidence="5">The sequence shown here is derived from an EMBL/GenBank/DDBJ whole genome shotgun (WGS) entry which is preliminary data.</text>
</comment>
<feature type="signal peptide" evidence="4">
    <location>
        <begin position="1"/>
        <end position="26"/>
    </location>
</feature>
<evidence type="ECO:0000313" key="7">
    <source>
        <dbReference type="Proteomes" id="UP000068603"/>
    </source>
</evidence>
<dbReference type="PANTHER" id="PTHR33420:SF26">
    <property type="entry name" value="FIMBRIAL SUBUNIT"/>
    <property type="match status" value="1"/>
</dbReference>
<feature type="chain" id="PRO_5044548003" evidence="4">
    <location>
        <begin position="27"/>
        <end position="194"/>
    </location>
</feature>
<dbReference type="Pfam" id="PF16970">
    <property type="entry name" value="FimA"/>
    <property type="match status" value="1"/>
</dbReference>
<dbReference type="STRING" id="1503054.WT74_25350"/>
<reference evidence="5 7" key="1">
    <citation type="submission" date="2015-11" db="EMBL/GenBank/DDBJ databases">
        <title>Expanding the genomic diversity of Burkholderia species for the development of highly accurate diagnostics.</title>
        <authorList>
            <person name="Sahl J."/>
            <person name="Keim P."/>
            <person name="Wagner D."/>
        </authorList>
    </citation>
    <scope>NUCLEOTIDE SEQUENCE [LARGE SCALE GENOMIC DNA]</scope>
    <source>
        <strain evidence="5 7">MSMB1960WGS</strain>
    </source>
</reference>
<organism evidence="5">
    <name type="scientific">Burkholderia stagnalis</name>
    <dbReference type="NCBI Taxonomy" id="1503054"/>
    <lineage>
        <taxon>Bacteria</taxon>
        <taxon>Pseudomonadati</taxon>
        <taxon>Pseudomonadota</taxon>
        <taxon>Betaproteobacteria</taxon>
        <taxon>Burkholderiales</taxon>
        <taxon>Burkholderiaceae</taxon>
        <taxon>Burkholderia</taxon>
        <taxon>Burkholderia cepacia complex</taxon>
    </lineage>
</organism>
<comment type="subcellular location">
    <subcellularLocation>
        <location evidence="1">Fimbrium</location>
    </subcellularLocation>
</comment>
<evidence type="ECO:0000256" key="1">
    <source>
        <dbReference type="ARBA" id="ARBA00004561"/>
    </source>
</evidence>
<keyword evidence="8" id="KW-1185">Reference proteome</keyword>
<comment type="similarity">
    <text evidence="2">Belongs to the fimbrial protein family.</text>
</comment>